<proteinExistence type="predicted"/>
<dbReference type="EMBL" id="JAQIZZ010000008">
    <property type="protein sequence ID" value="KAJ5525664.1"/>
    <property type="molecule type" value="Genomic_DNA"/>
</dbReference>
<dbReference type="Gene3D" id="3.90.1140.10">
    <property type="entry name" value="Cyclic phosphodiesterase"/>
    <property type="match status" value="1"/>
</dbReference>
<dbReference type="Proteomes" id="UP001220324">
    <property type="component" value="Unassembled WGS sequence"/>
</dbReference>
<evidence type="ECO:0000313" key="1">
    <source>
        <dbReference type="EMBL" id="KAJ5525664.1"/>
    </source>
</evidence>
<reference evidence="1 2" key="1">
    <citation type="journal article" date="2023" name="IMA Fungus">
        <title>Comparative genomic study of the Penicillium genus elucidates a diverse pangenome and 15 lateral gene transfer events.</title>
        <authorList>
            <person name="Petersen C."/>
            <person name="Sorensen T."/>
            <person name="Nielsen M.R."/>
            <person name="Sondergaard T.E."/>
            <person name="Sorensen J.L."/>
            <person name="Fitzpatrick D.A."/>
            <person name="Frisvad J.C."/>
            <person name="Nielsen K.L."/>
        </authorList>
    </citation>
    <scope>NUCLEOTIDE SEQUENCE [LARGE SCALE GENOMIC DNA]</scope>
    <source>
        <strain evidence="1 2">IBT 35679</strain>
    </source>
</reference>
<comment type="caution">
    <text evidence="1">The sequence shown here is derived from an EMBL/GenBank/DDBJ whole genome shotgun (WGS) entry which is preliminary data.</text>
</comment>
<dbReference type="GO" id="GO:0016874">
    <property type="term" value="F:ligase activity"/>
    <property type="evidence" value="ECO:0007669"/>
    <property type="project" value="UniProtKB-KW"/>
</dbReference>
<dbReference type="AlphaFoldDB" id="A0AAD6GBH6"/>
<name>A0AAD6GBH6_9EURO</name>
<gene>
    <name evidence="1" type="ORF">N7494_012314</name>
</gene>
<keyword evidence="1" id="KW-0436">Ligase</keyword>
<protein>
    <submittedName>
        <fullName evidence="1">RNA ligase/cyclic nucleotide phosphodiesterase</fullName>
    </submittedName>
</protein>
<dbReference type="SUPFAM" id="SSF55144">
    <property type="entry name" value="LigT-like"/>
    <property type="match status" value="1"/>
</dbReference>
<dbReference type="InterPro" id="IPR009097">
    <property type="entry name" value="Cyclic_Pdiesterase"/>
</dbReference>
<organism evidence="1 2">
    <name type="scientific">Penicillium frequentans</name>
    <dbReference type="NCBI Taxonomy" id="3151616"/>
    <lineage>
        <taxon>Eukaryota</taxon>
        <taxon>Fungi</taxon>
        <taxon>Dikarya</taxon>
        <taxon>Ascomycota</taxon>
        <taxon>Pezizomycotina</taxon>
        <taxon>Eurotiomycetes</taxon>
        <taxon>Eurotiomycetidae</taxon>
        <taxon>Eurotiales</taxon>
        <taxon>Aspergillaceae</taxon>
        <taxon>Penicillium</taxon>
    </lineage>
</organism>
<evidence type="ECO:0000313" key="2">
    <source>
        <dbReference type="Proteomes" id="UP001220324"/>
    </source>
</evidence>
<accession>A0AAD6GBH6</accession>
<keyword evidence="2" id="KW-1185">Reference proteome</keyword>
<sequence length="309" mass="34687">MSSLAISEDNPFQVLIKESDDNPTALQLRYQNHRVNRNEQQSTKILADSFPGWSLDPILSRLDGPGKEDGYLDPRNCLVIWARPPPHIRDLICFIQKELKEVSPSIWLMPPQNLHTTVLEVAHSLTEKEIEHLVQTLEASKDVTAAQIAEYPVAHKSRLLKPMVSFDASAMALSFVPAAGENLQAGDSGDDYSYHHLRRDVFQMVRQAQLPVASRYIVPSAHVTIARFINNEDFLVQGAEGVELDRARVKLLVEKIEAINKKLESEFWPRADGTFPEGGEWIVGQQNLVIRRGRLWYGGGETVSTGSDN</sequence>